<evidence type="ECO:0000256" key="3">
    <source>
        <dbReference type="ARBA" id="ARBA00022692"/>
    </source>
</evidence>
<evidence type="ECO:0000259" key="7">
    <source>
        <dbReference type="PROSITE" id="PS50850"/>
    </source>
</evidence>
<feature type="transmembrane region" description="Helical" evidence="6">
    <location>
        <begin position="459"/>
        <end position="481"/>
    </location>
</feature>
<dbReference type="InterPro" id="IPR011701">
    <property type="entry name" value="MFS"/>
</dbReference>
<reference evidence="8 9" key="1">
    <citation type="journal article" date="2018" name="IMA Fungus">
        <title>IMA Genome-F 10: Nine draft genome sequences of Claviceps purpurea s.lat., including C. arundinis, C. humidiphila, and C. cf. spartinae, pseudomolecules for the pitch canker pathogen Fusarium circinatum, draft genome of Davidsoniella eucalypti, Grosmannia galeiformis, Quambalaria eucalypti, and Teratosphaeria destructans.</title>
        <authorList>
            <person name="Wingfield B.D."/>
            <person name="Liu M."/>
            <person name="Nguyen H.D."/>
            <person name="Lane F.A."/>
            <person name="Morgan S.W."/>
            <person name="De Vos L."/>
            <person name="Wilken P.M."/>
            <person name="Duong T.A."/>
            <person name="Aylward J."/>
            <person name="Coetzee M.P."/>
            <person name="Dadej K."/>
            <person name="De Beer Z.W."/>
            <person name="Findlay W."/>
            <person name="Havenga M."/>
            <person name="Kolarik M."/>
            <person name="Menzies J.G."/>
            <person name="Naidoo K."/>
            <person name="Pochopski O."/>
            <person name="Shoukouhi P."/>
            <person name="Santana Q.C."/>
            <person name="Seifert K.A."/>
            <person name="Soal N."/>
            <person name="Steenkamp E.T."/>
            <person name="Tatham C.T."/>
            <person name="van der Nest M.A."/>
            <person name="Wingfield M.J."/>
        </authorList>
    </citation>
    <scope>NUCLEOTIDE SEQUENCE [LARGE SCALE GENOMIC DNA]</scope>
    <source>
        <strain evidence="8">CMW44962</strain>
    </source>
</reference>
<keyword evidence="9" id="KW-1185">Reference proteome</keyword>
<dbReference type="OrthoDB" id="5403280at2759"/>
<dbReference type="SUPFAM" id="SSF103473">
    <property type="entry name" value="MFS general substrate transporter"/>
    <property type="match status" value="1"/>
</dbReference>
<feature type="domain" description="Major facilitator superfamily (MFS) profile" evidence="7">
    <location>
        <begin position="80"/>
        <end position="520"/>
    </location>
</feature>
<keyword evidence="3 6" id="KW-0812">Transmembrane</keyword>
<dbReference type="EMBL" id="RIBY02001863">
    <property type="protein sequence ID" value="KAH9827746.1"/>
    <property type="molecule type" value="Genomic_DNA"/>
</dbReference>
<feature type="transmembrane region" description="Helical" evidence="6">
    <location>
        <begin position="149"/>
        <end position="167"/>
    </location>
</feature>
<sequence>MSTTDVCDDAEKFASAQHDRRLTYAEGTNTGGGQRLQQSTLISEGLDSRATSTDVTILDWDGPNDPSNPFNWSRTRKWLVTGAALMSTLLVQLNGTSITVAAQELNAQFHVVDTAQFSNSYWAVTSWSIGGACFILTGLPVMEDTGVRTGFLITYIFFFLMIIPQAVAQNYATLIVTRFLSGGASSLLANTISSVIPDIWATEVSRSIPVGLYILMYNWSSTLGPVIFAPVVQYLGDWRWIFYIQLIVYGALFPVFWLLLKETRGAVILRRKATSIRNATGKPLYTKDELDAAPQVRTLLRSIARPAYLLITEPILFAITLWSAFSFGTVFLFTQSTAQVFSSLYGWKEYSTGYILGAVAIGELLGFSTTFMSVRFYVDSATRNQESPGQPIPEARLYVSVVSALVGTTGGMFVYAWTSYPSLPWIAPAIGLAMVGFGIQAVVTAACDYCADAYAASGYAGSAISAVAAGENIIAGFLPLAAASMYTNLGFQWASTLLAFLALLLTLAPVVFIWKGQELRRRSPFMSSGGQLAGAAAIVA</sequence>
<comment type="similarity">
    <text evidence="2">Belongs to the major facilitator superfamily.</text>
</comment>
<dbReference type="FunFam" id="1.20.1250.20:FF:000082">
    <property type="entry name" value="MFS multidrug transporter, putative"/>
    <property type="match status" value="1"/>
</dbReference>
<reference evidence="8 9" key="2">
    <citation type="journal article" date="2021" name="Curr. Genet.">
        <title>Genetic response to nitrogen starvation in the aggressive Eucalyptus foliar pathogen Teratosphaeria destructans.</title>
        <authorList>
            <person name="Havenga M."/>
            <person name="Wingfield B.D."/>
            <person name="Wingfield M.J."/>
            <person name="Dreyer L.L."/>
            <person name="Roets F."/>
            <person name="Aylward J."/>
        </authorList>
    </citation>
    <scope>NUCLEOTIDE SEQUENCE [LARGE SCALE GENOMIC DNA]</scope>
    <source>
        <strain evidence="8">CMW44962</strain>
    </source>
</reference>
<name>A0A9W7SS32_9PEZI</name>
<organism evidence="8 9">
    <name type="scientific">Teratosphaeria destructans</name>
    <dbReference type="NCBI Taxonomy" id="418781"/>
    <lineage>
        <taxon>Eukaryota</taxon>
        <taxon>Fungi</taxon>
        <taxon>Dikarya</taxon>
        <taxon>Ascomycota</taxon>
        <taxon>Pezizomycotina</taxon>
        <taxon>Dothideomycetes</taxon>
        <taxon>Dothideomycetidae</taxon>
        <taxon>Mycosphaerellales</taxon>
        <taxon>Teratosphaeriaceae</taxon>
        <taxon>Teratosphaeria</taxon>
    </lineage>
</organism>
<evidence type="ECO:0000256" key="4">
    <source>
        <dbReference type="ARBA" id="ARBA00022989"/>
    </source>
</evidence>
<dbReference type="PANTHER" id="PTHR23502:SF52">
    <property type="entry name" value="MULTIDRUG TRANSPORTER, PUTATIVE (AFU_ORTHOLOGUE AFUA_2G17730)-RELATED"/>
    <property type="match status" value="1"/>
</dbReference>
<evidence type="ECO:0000256" key="2">
    <source>
        <dbReference type="ARBA" id="ARBA00008335"/>
    </source>
</evidence>
<feature type="transmembrane region" description="Helical" evidence="6">
    <location>
        <begin position="423"/>
        <end position="447"/>
    </location>
</feature>
<dbReference type="PROSITE" id="PS50850">
    <property type="entry name" value="MFS"/>
    <property type="match status" value="1"/>
</dbReference>
<feature type="transmembrane region" description="Helical" evidence="6">
    <location>
        <begin position="78"/>
        <end position="101"/>
    </location>
</feature>
<feature type="transmembrane region" description="Helical" evidence="6">
    <location>
        <begin position="179"/>
        <end position="200"/>
    </location>
</feature>
<feature type="transmembrane region" description="Helical" evidence="6">
    <location>
        <begin position="397"/>
        <end position="417"/>
    </location>
</feature>
<dbReference type="AlphaFoldDB" id="A0A9W7SS32"/>
<feature type="transmembrane region" description="Helical" evidence="6">
    <location>
        <begin position="212"/>
        <end position="234"/>
    </location>
</feature>
<accession>A0A9W7SS32</accession>
<evidence type="ECO:0000256" key="5">
    <source>
        <dbReference type="ARBA" id="ARBA00023136"/>
    </source>
</evidence>
<dbReference type="Pfam" id="PF07690">
    <property type="entry name" value="MFS_1"/>
    <property type="match status" value="1"/>
</dbReference>
<dbReference type="InterPro" id="IPR036259">
    <property type="entry name" value="MFS_trans_sf"/>
</dbReference>
<gene>
    <name evidence="8" type="ORF">Tdes44962_MAKER09653</name>
</gene>
<comment type="caution">
    <text evidence="8">The sequence shown here is derived from an EMBL/GenBank/DDBJ whole genome shotgun (WGS) entry which is preliminary data.</text>
</comment>
<evidence type="ECO:0000256" key="6">
    <source>
        <dbReference type="SAM" id="Phobius"/>
    </source>
</evidence>
<feature type="transmembrane region" description="Helical" evidence="6">
    <location>
        <begin position="493"/>
        <end position="514"/>
    </location>
</feature>
<evidence type="ECO:0000313" key="8">
    <source>
        <dbReference type="EMBL" id="KAH9827746.1"/>
    </source>
</evidence>
<dbReference type="InterPro" id="IPR020846">
    <property type="entry name" value="MFS_dom"/>
</dbReference>
<feature type="transmembrane region" description="Helical" evidence="6">
    <location>
        <begin position="240"/>
        <end position="260"/>
    </location>
</feature>
<dbReference type="Proteomes" id="UP001138500">
    <property type="component" value="Unassembled WGS sequence"/>
</dbReference>
<protein>
    <submittedName>
        <fullName evidence="8">Synaptic vesicle transporter SVOP and related transporters (Major facilitator superfamily)</fullName>
    </submittedName>
</protein>
<proteinExistence type="inferred from homology"/>
<dbReference type="GO" id="GO:0005886">
    <property type="term" value="C:plasma membrane"/>
    <property type="evidence" value="ECO:0007669"/>
    <property type="project" value="TreeGrafter"/>
</dbReference>
<evidence type="ECO:0000313" key="9">
    <source>
        <dbReference type="Proteomes" id="UP001138500"/>
    </source>
</evidence>
<dbReference type="PANTHER" id="PTHR23502">
    <property type="entry name" value="MAJOR FACILITATOR SUPERFAMILY"/>
    <property type="match status" value="1"/>
</dbReference>
<feature type="transmembrane region" description="Helical" evidence="6">
    <location>
        <begin position="307"/>
        <end position="333"/>
    </location>
</feature>
<dbReference type="Gene3D" id="1.20.1250.20">
    <property type="entry name" value="MFS general substrate transporter like domains"/>
    <property type="match status" value="1"/>
</dbReference>
<dbReference type="GO" id="GO:0022857">
    <property type="term" value="F:transmembrane transporter activity"/>
    <property type="evidence" value="ECO:0007669"/>
    <property type="project" value="InterPro"/>
</dbReference>
<keyword evidence="5 6" id="KW-0472">Membrane</keyword>
<feature type="transmembrane region" description="Helical" evidence="6">
    <location>
        <begin position="121"/>
        <end position="142"/>
    </location>
</feature>
<keyword evidence="4 6" id="KW-1133">Transmembrane helix</keyword>
<feature type="transmembrane region" description="Helical" evidence="6">
    <location>
        <begin position="353"/>
        <end position="377"/>
    </location>
</feature>
<evidence type="ECO:0000256" key="1">
    <source>
        <dbReference type="ARBA" id="ARBA00004141"/>
    </source>
</evidence>
<comment type="subcellular location">
    <subcellularLocation>
        <location evidence="1">Membrane</location>
        <topology evidence="1">Multi-pass membrane protein</topology>
    </subcellularLocation>
</comment>